<keyword evidence="3" id="KW-1185">Reference proteome</keyword>
<accession>A0A8V0ZU40</accession>
<name>A0A8V0ZU40_CHICK</name>
<protein>
    <submittedName>
        <fullName evidence="2">Uncharacterized protein</fullName>
    </submittedName>
</protein>
<keyword evidence="1" id="KW-0812">Transmembrane</keyword>
<organism evidence="2 3">
    <name type="scientific">Gallus gallus</name>
    <name type="common">Chicken</name>
    <dbReference type="NCBI Taxonomy" id="9031"/>
    <lineage>
        <taxon>Eukaryota</taxon>
        <taxon>Metazoa</taxon>
        <taxon>Chordata</taxon>
        <taxon>Craniata</taxon>
        <taxon>Vertebrata</taxon>
        <taxon>Euteleostomi</taxon>
        <taxon>Archelosauria</taxon>
        <taxon>Archosauria</taxon>
        <taxon>Dinosauria</taxon>
        <taxon>Saurischia</taxon>
        <taxon>Theropoda</taxon>
        <taxon>Coelurosauria</taxon>
        <taxon>Aves</taxon>
        <taxon>Neognathae</taxon>
        <taxon>Galloanserae</taxon>
        <taxon>Galliformes</taxon>
        <taxon>Phasianidae</taxon>
        <taxon>Phasianinae</taxon>
        <taxon>Gallus</taxon>
    </lineage>
</organism>
<dbReference type="Ensembl" id="ENSGALT00010056614.1">
    <property type="protein sequence ID" value="ENSGALP00010034356.1"/>
    <property type="gene ID" value="ENSGALG00010023222.1"/>
</dbReference>
<reference evidence="2" key="3">
    <citation type="submission" date="2025-09" db="UniProtKB">
        <authorList>
            <consortium name="Ensembl"/>
        </authorList>
    </citation>
    <scope>IDENTIFICATION</scope>
    <source>
        <strain evidence="2">broiler</strain>
    </source>
</reference>
<reference evidence="2" key="2">
    <citation type="submission" date="2025-08" db="UniProtKB">
        <authorList>
            <consortium name="Ensembl"/>
        </authorList>
    </citation>
    <scope>IDENTIFICATION</scope>
    <source>
        <strain evidence="2">broiler</strain>
    </source>
</reference>
<reference evidence="2" key="1">
    <citation type="submission" date="2020-11" db="EMBL/GenBank/DDBJ databases">
        <title>Gallus gallus (Chicken) genome, bGalGal1, GRCg7b, maternal haplotype autosomes + Z &amp; W.</title>
        <authorList>
            <person name="Warren W."/>
            <person name="Formenti G."/>
            <person name="Fedrigo O."/>
            <person name="Haase B."/>
            <person name="Mountcastle J."/>
            <person name="Balacco J."/>
            <person name="Tracey A."/>
            <person name="Schneider V."/>
            <person name="Okimoto R."/>
            <person name="Cheng H."/>
            <person name="Hawken R."/>
            <person name="Howe K."/>
            <person name="Jarvis E.D."/>
        </authorList>
    </citation>
    <scope>NUCLEOTIDE SEQUENCE [LARGE SCALE GENOMIC DNA]</scope>
    <source>
        <strain evidence="2">Broiler</strain>
    </source>
</reference>
<evidence type="ECO:0000313" key="3">
    <source>
        <dbReference type="Proteomes" id="UP000000539"/>
    </source>
</evidence>
<sequence length="94" mass="9623">MGHGASRAPLNGSEPAPFRAAALGARNGTAAQMAWGGGNGSAAGPWGGAERGGEPGYRHFATAAQLVIFVGSLLVFRITCFLSKNTVRIVLEHC</sequence>
<evidence type="ECO:0000313" key="2">
    <source>
        <dbReference type="Ensembl" id="ENSGALP00010034356.1"/>
    </source>
</evidence>
<dbReference type="Proteomes" id="UP000000539">
    <property type="component" value="Chromosome 5"/>
</dbReference>
<keyword evidence="1" id="KW-1133">Transmembrane helix</keyword>
<evidence type="ECO:0000256" key="1">
    <source>
        <dbReference type="SAM" id="Phobius"/>
    </source>
</evidence>
<feature type="transmembrane region" description="Helical" evidence="1">
    <location>
        <begin position="60"/>
        <end position="82"/>
    </location>
</feature>
<keyword evidence="1" id="KW-0472">Membrane</keyword>
<proteinExistence type="predicted"/>
<dbReference type="AlphaFoldDB" id="A0A8V0ZU40"/>